<dbReference type="EMBL" id="PQXK01000002">
    <property type="protein sequence ID" value="TGO43366.1"/>
    <property type="molecule type" value="Genomic_DNA"/>
</dbReference>
<organism evidence="2 3">
    <name type="scientific">Botrytis hyacinthi</name>
    <dbReference type="NCBI Taxonomy" id="278943"/>
    <lineage>
        <taxon>Eukaryota</taxon>
        <taxon>Fungi</taxon>
        <taxon>Dikarya</taxon>
        <taxon>Ascomycota</taxon>
        <taxon>Pezizomycotina</taxon>
        <taxon>Leotiomycetes</taxon>
        <taxon>Helotiales</taxon>
        <taxon>Sclerotiniaceae</taxon>
        <taxon>Botrytis</taxon>
    </lineage>
</organism>
<dbReference type="AlphaFoldDB" id="A0A4Z1H2D5"/>
<evidence type="ECO:0000313" key="3">
    <source>
        <dbReference type="Proteomes" id="UP000297814"/>
    </source>
</evidence>
<accession>A0A4Z1H2D5</accession>
<feature type="compositionally biased region" description="Low complexity" evidence="1">
    <location>
        <begin position="44"/>
        <end position="55"/>
    </location>
</feature>
<gene>
    <name evidence="2" type="ORF">BHYA_0002g01710</name>
</gene>
<reference evidence="2 3" key="1">
    <citation type="submission" date="2017-12" db="EMBL/GenBank/DDBJ databases">
        <title>Comparative genomics of Botrytis spp.</title>
        <authorList>
            <person name="Valero-Jimenez C.A."/>
            <person name="Tapia P."/>
            <person name="Veloso J."/>
            <person name="Silva-Moreno E."/>
            <person name="Staats M."/>
            <person name="Valdes J.H."/>
            <person name="Van Kan J.A.L."/>
        </authorList>
    </citation>
    <scope>NUCLEOTIDE SEQUENCE [LARGE SCALE GENOMIC DNA]</scope>
    <source>
        <strain evidence="2 3">Bh0001</strain>
    </source>
</reference>
<protein>
    <submittedName>
        <fullName evidence="2">Uncharacterized protein</fullName>
    </submittedName>
</protein>
<dbReference type="Proteomes" id="UP000297814">
    <property type="component" value="Unassembled WGS sequence"/>
</dbReference>
<comment type="caution">
    <text evidence="2">The sequence shown here is derived from an EMBL/GenBank/DDBJ whole genome shotgun (WGS) entry which is preliminary data.</text>
</comment>
<proteinExistence type="predicted"/>
<sequence>MSFMAIVTISISIMNASAGKLKLKSRQSRSPPDGHVPDLPVPNLPRLASLPRLSSHGASGLPV</sequence>
<name>A0A4Z1H2D5_9HELO</name>
<evidence type="ECO:0000256" key="1">
    <source>
        <dbReference type="SAM" id="MobiDB-lite"/>
    </source>
</evidence>
<feature type="region of interest" description="Disordered" evidence="1">
    <location>
        <begin position="22"/>
        <end position="63"/>
    </location>
</feature>
<keyword evidence="3" id="KW-1185">Reference proteome</keyword>
<evidence type="ECO:0000313" key="2">
    <source>
        <dbReference type="EMBL" id="TGO43366.1"/>
    </source>
</evidence>